<keyword evidence="3" id="KW-1185">Reference proteome</keyword>
<dbReference type="STRING" id="476652.DEAC_c42730"/>
<evidence type="ECO:0000313" key="2">
    <source>
        <dbReference type="EMBL" id="KLU63817.1"/>
    </source>
</evidence>
<comment type="caution">
    <text evidence="2">The sequence shown here is derived from an EMBL/GenBank/DDBJ whole genome shotgun (WGS) entry which is preliminary data.</text>
</comment>
<reference evidence="2 3" key="1">
    <citation type="submission" date="2015-06" db="EMBL/GenBank/DDBJ databases">
        <title>Draft genome of the moderately acidophilic sulfate reducer Candidatus Desulfosporosinus acididurans strain M1.</title>
        <authorList>
            <person name="Poehlein A."/>
            <person name="Petzsch P."/>
            <person name="Johnson B.D."/>
            <person name="Schloemann M."/>
            <person name="Daniel R."/>
            <person name="Muehling M."/>
        </authorList>
    </citation>
    <scope>NUCLEOTIDE SEQUENCE [LARGE SCALE GENOMIC DNA]</scope>
    <source>
        <strain evidence="2 3">M1</strain>
    </source>
</reference>
<keyword evidence="1" id="KW-1133">Transmembrane helix</keyword>
<keyword evidence="1" id="KW-0472">Membrane</keyword>
<protein>
    <submittedName>
        <fullName evidence="2">Uncharacterized protein</fullName>
    </submittedName>
</protein>
<keyword evidence="1" id="KW-0812">Transmembrane</keyword>
<accession>A0A0J1FK57</accession>
<dbReference type="PATRIC" id="fig|476652.3.peg.4522"/>
<gene>
    <name evidence="2" type="ORF">DEAC_c42730</name>
</gene>
<organism evidence="2 3">
    <name type="scientific">Desulfosporosinus acididurans</name>
    <dbReference type="NCBI Taxonomy" id="476652"/>
    <lineage>
        <taxon>Bacteria</taxon>
        <taxon>Bacillati</taxon>
        <taxon>Bacillota</taxon>
        <taxon>Clostridia</taxon>
        <taxon>Eubacteriales</taxon>
        <taxon>Desulfitobacteriaceae</taxon>
        <taxon>Desulfosporosinus</taxon>
    </lineage>
</organism>
<dbReference type="AlphaFoldDB" id="A0A0J1FK57"/>
<sequence>MLNQGRKWFAGKLNPFRLCTDTIMFWFFVRPYCAIGLAIRDLRIVQVFWRQQMEPNETIYLLFKIIEIRPPYSLTLLTTYASLAFVIIDAAYRVFEVISGQNGQRQKKTDVTASNLSYEPIDLENVITKEIVTESRCSQRGQLNPFSLTPRMSIYFPVYDHHTSIGFLTIDFRHVELSIKQSLEPNDNIVSLIRFLDLYTPFPLQIAVMILSFGLFLNGAIFKFEQANSEHIIRDSLNQLK</sequence>
<proteinExistence type="predicted"/>
<evidence type="ECO:0000313" key="3">
    <source>
        <dbReference type="Proteomes" id="UP000036356"/>
    </source>
</evidence>
<dbReference type="EMBL" id="LDZY01000024">
    <property type="protein sequence ID" value="KLU63817.1"/>
    <property type="molecule type" value="Genomic_DNA"/>
</dbReference>
<name>A0A0J1FK57_9FIRM</name>
<dbReference type="Proteomes" id="UP000036356">
    <property type="component" value="Unassembled WGS sequence"/>
</dbReference>
<evidence type="ECO:0000256" key="1">
    <source>
        <dbReference type="SAM" id="Phobius"/>
    </source>
</evidence>
<feature type="transmembrane region" description="Helical" evidence="1">
    <location>
        <begin position="202"/>
        <end position="224"/>
    </location>
</feature>